<dbReference type="InterPro" id="IPR039396">
    <property type="entry name" value="Deltex_C"/>
</dbReference>
<gene>
    <name evidence="11" type="ORF">IZO911_LOCUS6868</name>
    <name evidence="12" type="ORF">KXQ929_LOCUS7009</name>
</gene>
<dbReference type="SUPFAM" id="SSF57850">
    <property type="entry name" value="RING/U-box"/>
    <property type="match status" value="2"/>
</dbReference>
<comment type="similarity">
    <text evidence="3 9">Belongs to the Deltex family.</text>
</comment>
<dbReference type="GO" id="GO:0016567">
    <property type="term" value="P:protein ubiquitination"/>
    <property type="evidence" value="ECO:0007669"/>
    <property type="project" value="UniProtKB-UniRule"/>
</dbReference>
<evidence type="ECO:0000256" key="1">
    <source>
        <dbReference type="ARBA" id="ARBA00000900"/>
    </source>
</evidence>
<evidence type="ECO:0000256" key="3">
    <source>
        <dbReference type="ARBA" id="ARBA00009413"/>
    </source>
</evidence>
<evidence type="ECO:0000256" key="4">
    <source>
        <dbReference type="ARBA" id="ARBA00022679"/>
    </source>
</evidence>
<evidence type="ECO:0000256" key="7">
    <source>
        <dbReference type="ARBA" id="ARBA00022833"/>
    </source>
</evidence>
<evidence type="ECO:0000259" key="10">
    <source>
        <dbReference type="PROSITE" id="PS50089"/>
    </source>
</evidence>
<keyword evidence="7 9" id="KW-0862">Zinc</keyword>
<name>A0A813SU40_9BILA</name>
<evidence type="ECO:0000256" key="9">
    <source>
        <dbReference type="RuleBase" id="RU367105"/>
    </source>
</evidence>
<dbReference type="UniPathway" id="UPA00143"/>
<dbReference type="InterPro" id="IPR001841">
    <property type="entry name" value="Znf_RING"/>
</dbReference>
<dbReference type="EC" id="2.3.2.27" evidence="9"/>
<dbReference type="GO" id="GO:0008270">
    <property type="term" value="F:zinc ion binding"/>
    <property type="evidence" value="ECO:0007669"/>
    <property type="project" value="UniProtKB-KW"/>
</dbReference>
<feature type="domain" description="RING-type" evidence="10">
    <location>
        <begin position="17"/>
        <end position="55"/>
    </location>
</feature>
<feature type="domain" description="RING-type" evidence="10">
    <location>
        <begin position="197"/>
        <end position="238"/>
    </location>
</feature>
<comment type="subcellular location">
    <subcellularLocation>
        <location evidence="9">Cytoplasm</location>
    </subcellularLocation>
</comment>
<dbReference type="CDD" id="cd09633">
    <property type="entry name" value="Deltex_C"/>
    <property type="match status" value="1"/>
</dbReference>
<evidence type="ECO:0000313" key="11">
    <source>
        <dbReference type="EMBL" id="CAF0799827.1"/>
    </source>
</evidence>
<evidence type="ECO:0000256" key="5">
    <source>
        <dbReference type="ARBA" id="ARBA00022723"/>
    </source>
</evidence>
<keyword evidence="5 9" id="KW-0479">Metal-binding</keyword>
<dbReference type="Pfam" id="PF13639">
    <property type="entry name" value="zf-RING_2"/>
    <property type="match status" value="1"/>
</dbReference>
<dbReference type="InterPro" id="IPR017907">
    <property type="entry name" value="Znf_RING_CS"/>
</dbReference>
<proteinExistence type="inferred from homology"/>
<evidence type="ECO:0000256" key="6">
    <source>
        <dbReference type="ARBA" id="ARBA00022771"/>
    </source>
</evidence>
<dbReference type="EMBL" id="CAJOBB010000280">
    <property type="protein sequence ID" value="CAF3637571.1"/>
    <property type="molecule type" value="Genomic_DNA"/>
</dbReference>
<comment type="pathway">
    <text evidence="2 9">Protein modification; protein ubiquitination.</text>
</comment>
<sequence length="387" mass="43865">MNNQYSDSSSSSLNRKCLWCSQTNIDRGKLINCGHIICNTCILNDKICHSTCPFCWYKHAEQFIRDNKICSVCCSAINSNDHPSLCPNHHNRCSQCFSQGCILCQFRKFNSANRNLLNDLSSKEQRTLYTCRTWVMKFEEIQKSKISNIAMIQSNEKPDVIELSESDFDPEQQSLIGVKPSKVKKPNNSKPEESGDCMICLEPLGSHYRKLHVCGHSFHKVCIDQWFQSNGIQSCPSCGYVYGISQGPQPPNGHMTTKHIPVRLPGFENERYENPGLPTIEITYSFQPGLQGPLNPSPGKPYSGTTRKAYLPNTKEGRDILDLLKKAFRDQHIFTIGRSTTTGQENVITWNDIHHKTSISGGPDRFGYPDPTYLNRVRQELADKGYK</sequence>
<dbReference type="AlphaFoldDB" id="A0A813SU40"/>
<dbReference type="InterPro" id="IPR039398">
    <property type="entry name" value="Deltex_fam"/>
</dbReference>
<dbReference type="SMART" id="SM00184">
    <property type="entry name" value="RING"/>
    <property type="match status" value="3"/>
</dbReference>
<comment type="catalytic activity">
    <reaction evidence="1 9">
        <text>S-ubiquitinyl-[E2 ubiquitin-conjugating enzyme]-L-cysteine + [acceptor protein]-L-lysine = [E2 ubiquitin-conjugating enzyme]-L-cysteine + N(6)-ubiquitinyl-[acceptor protein]-L-lysine.</text>
        <dbReference type="EC" id="2.3.2.27"/>
    </reaction>
</comment>
<keyword evidence="6 8" id="KW-0863">Zinc-finger</keyword>
<evidence type="ECO:0000313" key="13">
    <source>
        <dbReference type="Proteomes" id="UP000663860"/>
    </source>
</evidence>
<dbReference type="PROSITE" id="PS50089">
    <property type="entry name" value="ZF_RING_2"/>
    <property type="match status" value="2"/>
</dbReference>
<comment type="caution">
    <text evidence="11">The sequence shown here is derived from an EMBL/GenBank/DDBJ whole genome shotgun (WGS) entry which is preliminary data.</text>
</comment>
<dbReference type="PROSITE" id="PS00518">
    <property type="entry name" value="ZF_RING_1"/>
    <property type="match status" value="1"/>
</dbReference>
<dbReference type="EMBL" id="CAJNOE010000043">
    <property type="protein sequence ID" value="CAF0799827.1"/>
    <property type="molecule type" value="Genomic_DNA"/>
</dbReference>
<evidence type="ECO:0000313" key="12">
    <source>
        <dbReference type="EMBL" id="CAF3637571.1"/>
    </source>
</evidence>
<dbReference type="PANTHER" id="PTHR12622">
    <property type="entry name" value="DELTEX-RELATED"/>
    <property type="match status" value="1"/>
</dbReference>
<accession>A0A813SU40</accession>
<keyword evidence="4 9" id="KW-0808">Transferase</keyword>
<protein>
    <recommendedName>
        <fullName evidence="9">E3 ubiquitin-protein ligase</fullName>
        <ecNumber evidence="9">2.3.2.27</ecNumber>
    </recommendedName>
</protein>
<evidence type="ECO:0000256" key="8">
    <source>
        <dbReference type="PROSITE-ProRule" id="PRU00175"/>
    </source>
</evidence>
<dbReference type="GO" id="GO:0007219">
    <property type="term" value="P:Notch signaling pathway"/>
    <property type="evidence" value="ECO:0007669"/>
    <property type="project" value="InterPro"/>
</dbReference>
<organism evidence="11 13">
    <name type="scientific">Adineta steineri</name>
    <dbReference type="NCBI Taxonomy" id="433720"/>
    <lineage>
        <taxon>Eukaryota</taxon>
        <taxon>Metazoa</taxon>
        <taxon>Spiralia</taxon>
        <taxon>Gnathifera</taxon>
        <taxon>Rotifera</taxon>
        <taxon>Eurotatoria</taxon>
        <taxon>Bdelloidea</taxon>
        <taxon>Adinetida</taxon>
        <taxon>Adinetidae</taxon>
        <taxon>Adineta</taxon>
    </lineage>
</organism>
<reference evidence="11" key="1">
    <citation type="submission" date="2021-02" db="EMBL/GenBank/DDBJ databases">
        <authorList>
            <person name="Nowell W R."/>
        </authorList>
    </citation>
    <scope>NUCLEOTIDE SEQUENCE</scope>
</reference>
<dbReference type="Pfam" id="PF18102">
    <property type="entry name" value="DTC"/>
    <property type="match status" value="1"/>
</dbReference>
<evidence type="ECO:0000256" key="2">
    <source>
        <dbReference type="ARBA" id="ARBA00004906"/>
    </source>
</evidence>
<dbReference type="GO" id="GO:0061630">
    <property type="term" value="F:ubiquitin protein ligase activity"/>
    <property type="evidence" value="ECO:0007669"/>
    <property type="project" value="UniProtKB-UniRule"/>
</dbReference>
<dbReference type="Proteomes" id="UP000663868">
    <property type="component" value="Unassembled WGS sequence"/>
</dbReference>
<dbReference type="InterPro" id="IPR039399">
    <property type="entry name" value="Deltex_C_sf"/>
</dbReference>
<dbReference type="Gene3D" id="3.30.390.130">
    <property type="match status" value="1"/>
</dbReference>
<dbReference type="InterPro" id="IPR013083">
    <property type="entry name" value="Znf_RING/FYVE/PHD"/>
</dbReference>
<dbReference type="Gene3D" id="3.30.40.10">
    <property type="entry name" value="Zinc/RING finger domain, C3HC4 (zinc finger)"/>
    <property type="match status" value="1"/>
</dbReference>
<keyword evidence="9" id="KW-0963">Cytoplasm</keyword>
<dbReference type="Proteomes" id="UP000663860">
    <property type="component" value="Unassembled WGS sequence"/>
</dbReference>
<dbReference type="GO" id="GO:0005737">
    <property type="term" value="C:cytoplasm"/>
    <property type="evidence" value="ECO:0007669"/>
    <property type="project" value="UniProtKB-SubCell"/>
</dbReference>